<feature type="domain" description="Histidine kinase" evidence="16">
    <location>
        <begin position="368"/>
        <end position="564"/>
    </location>
</feature>
<dbReference type="InterPro" id="IPR029095">
    <property type="entry name" value="NarX-like_N"/>
</dbReference>
<dbReference type="InterPro" id="IPR003594">
    <property type="entry name" value="HATPase_dom"/>
</dbReference>
<keyword evidence="4 14" id="KW-0997">Cell inner membrane</keyword>
<dbReference type="InterPro" id="IPR011712">
    <property type="entry name" value="Sig_transdc_His_kin_sub3_dim/P"/>
</dbReference>
<evidence type="ECO:0000256" key="5">
    <source>
        <dbReference type="ARBA" id="ARBA00022553"/>
    </source>
</evidence>
<dbReference type="Pfam" id="PF13675">
    <property type="entry name" value="PilJ"/>
    <property type="match status" value="1"/>
</dbReference>
<evidence type="ECO:0000256" key="14">
    <source>
        <dbReference type="PIRNR" id="PIRNR003167"/>
    </source>
</evidence>
<evidence type="ECO:0000256" key="12">
    <source>
        <dbReference type="ARBA" id="ARBA00023012"/>
    </source>
</evidence>
<protein>
    <recommendedName>
        <fullName evidence="14">Sensor protein</fullName>
        <ecNumber evidence="14">2.7.13.3</ecNumber>
    </recommendedName>
</protein>
<dbReference type="InterPro" id="IPR036890">
    <property type="entry name" value="HATPase_C_sf"/>
</dbReference>
<evidence type="ECO:0000256" key="10">
    <source>
        <dbReference type="ARBA" id="ARBA00022840"/>
    </source>
</evidence>
<keyword evidence="12 14" id="KW-0902">Two-component regulatory system</keyword>
<dbReference type="InterPro" id="IPR042295">
    <property type="entry name" value="NarX-like_N_sf"/>
</dbReference>
<keyword evidence="19" id="KW-1185">Reference proteome</keyword>
<keyword evidence="9 14" id="KW-0418">Kinase</keyword>
<evidence type="ECO:0000313" key="18">
    <source>
        <dbReference type="EMBL" id="SMY31687.1"/>
    </source>
</evidence>
<dbReference type="PROSITE" id="PS50885">
    <property type="entry name" value="HAMP"/>
    <property type="match status" value="1"/>
</dbReference>
<dbReference type="PROSITE" id="PS50109">
    <property type="entry name" value="HIS_KIN"/>
    <property type="match status" value="1"/>
</dbReference>
<keyword evidence="13 14" id="KW-0472">Membrane</keyword>
<dbReference type="CDD" id="cd16917">
    <property type="entry name" value="HATPase_UhpB-NarQ-NarX-like"/>
    <property type="match status" value="1"/>
</dbReference>
<evidence type="ECO:0000256" key="3">
    <source>
        <dbReference type="ARBA" id="ARBA00022475"/>
    </source>
</evidence>
<dbReference type="InterPro" id="IPR016380">
    <property type="entry name" value="Sig_transdc_His_kin_NarX/NarQ"/>
</dbReference>
<dbReference type="PANTHER" id="PTHR24421">
    <property type="entry name" value="NITRATE/NITRITE SENSOR PROTEIN NARX-RELATED"/>
    <property type="match status" value="1"/>
</dbReference>
<dbReference type="NCBIfam" id="NF008184">
    <property type="entry name" value="PRK10935.1"/>
    <property type="match status" value="1"/>
</dbReference>
<gene>
    <name evidence="18" type="primary">narX</name>
    <name evidence="18" type="ORF">PAND9192_00056</name>
</gene>
<evidence type="ECO:0000256" key="4">
    <source>
        <dbReference type="ARBA" id="ARBA00022519"/>
    </source>
</evidence>
<dbReference type="InterPro" id="IPR003660">
    <property type="entry name" value="HAMP_dom"/>
</dbReference>
<proteinExistence type="predicted"/>
<dbReference type="InterPro" id="IPR050482">
    <property type="entry name" value="Sensor_HK_TwoCompSys"/>
</dbReference>
<evidence type="ECO:0000256" key="1">
    <source>
        <dbReference type="ARBA" id="ARBA00000085"/>
    </source>
</evidence>
<dbReference type="Gene3D" id="3.30.565.10">
    <property type="entry name" value="Histidine kinase-like ATPase, C-terminal domain"/>
    <property type="match status" value="1"/>
</dbReference>
<dbReference type="CDD" id="cd22899">
    <property type="entry name" value="NarQ_sensor"/>
    <property type="match status" value="1"/>
</dbReference>
<name>A0A1Y6M513_9GAMM</name>
<dbReference type="Pfam" id="PF02518">
    <property type="entry name" value="HATPase_c"/>
    <property type="match status" value="1"/>
</dbReference>
<dbReference type="Pfam" id="PF07730">
    <property type="entry name" value="HisKA_3"/>
    <property type="match status" value="1"/>
</dbReference>
<dbReference type="EMBL" id="FYAJ01000001">
    <property type="protein sequence ID" value="SMY31687.1"/>
    <property type="molecule type" value="Genomic_DNA"/>
</dbReference>
<dbReference type="AlphaFoldDB" id="A0A1Y6M513"/>
<evidence type="ECO:0000259" key="17">
    <source>
        <dbReference type="PROSITE" id="PS50885"/>
    </source>
</evidence>
<comment type="subcellular location">
    <subcellularLocation>
        <location evidence="2">Cell inner membrane</location>
        <topology evidence="2">Multi-pass membrane protein</topology>
    </subcellularLocation>
</comment>
<evidence type="ECO:0000256" key="11">
    <source>
        <dbReference type="ARBA" id="ARBA00022989"/>
    </source>
</evidence>
<keyword evidence="11 15" id="KW-1133">Transmembrane helix</keyword>
<dbReference type="InterPro" id="IPR005467">
    <property type="entry name" value="His_kinase_dom"/>
</dbReference>
<dbReference type="Pfam" id="PF00672">
    <property type="entry name" value="HAMP"/>
    <property type="match status" value="1"/>
</dbReference>
<dbReference type="SUPFAM" id="SSF55874">
    <property type="entry name" value="ATPase domain of HSP90 chaperone/DNA topoisomerase II/histidine kinase"/>
    <property type="match status" value="1"/>
</dbReference>
<dbReference type="RefSeq" id="WP_087852079.1">
    <property type="nucleotide sequence ID" value="NZ_FYAJ01000001.1"/>
</dbReference>
<dbReference type="PANTHER" id="PTHR24421:SF10">
    <property type="entry name" value="NITRATE_NITRITE SENSOR PROTEIN NARQ"/>
    <property type="match status" value="1"/>
</dbReference>
<keyword evidence="7 15" id="KW-0812">Transmembrane</keyword>
<feature type="transmembrane region" description="Helical" evidence="15">
    <location>
        <begin position="151"/>
        <end position="171"/>
    </location>
</feature>
<dbReference type="Proteomes" id="UP000195719">
    <property type="component" value="Unassembled WGS sequence"/>
</dbReference>
<dbReference type="SMART" id="SM00387">
    <property type="entry name" value="HATPase_c"/>
    <property type="match status" value="1"/>
</dbReference>
<dbReference type="SUPFAM" id="SSF158472">
    <property type="entry name" value="HAMP domain-like"/>
    <property type="match status" value="1"/>
</dbReference>
<evidence type="ECO:0000256" key="8">
    <source>
        <dbReference type="ARBA" id="ARBA00022741"/>
    </source>
</evidence>
<organism evidence="18 19">
    <name type="scientific">Photobacterium andalusiense</name>
    <dbReference type="NCBI Taxonomy" id="2204296"/>
    <lineage>
        <taxon>Bacteria</taxon>
        <taxon>Pseudomonadati</taxon>
        <taxon>Pseudomonadota</taxon>
        <taxon>Gammaproteobacteria</taxon>
        <taxon>Vibrionales</taxon>
        <taxon>Vibrionaceae</taxon>
        <taxon>Photobacterium</taxon>
    </lineage>
</organism>
<keyword evidence="5" id="KW-0597">Phosphoprotein</keyword>
<dbReference type="GO" id="GO:0046983">
    <property type="term" value="F:protein dimerization activity"/>
    <property type="evidence" value="ECO:0007669"/>
    <property type="project" value="UniProtKB-UniRule"/>
</dbReference>
<evidence type="ECO:0000256" key="13">
    <source>
        <dbReference type="ARBA" id="ARBA00023136"/>
    </source>
</evidence>
<keyword evidence="10 14" id="KW-0067">ATP-binding</keyword>
<evidence type="ECO:0000256" key="9">
    <source>
        <dbReference type="ARBA" id="ARBA00022777"/>
    </source>
</evidence>
<evidence type="ECO:0000259" key="16">
    <source>
        <dbReference type="PROSITE" id="PS50109"/>
    </source>
</evidence>
<dbReference type="GO" id="GO:0005524">
    <property type="term" value="F:ATP binding"/>
    <property type="evidence" value="ECO:0007669"/>
    <property type="project" value="UniProtKB-UniRule"/>
</dbReference>
<sequence>MHQHKVNSVTTTIGRSMVAILFLVSTTISLALCMLVSSLNDAAAINTAGSLRMQSYRLAFDIETQSPLLNTHTVAFEQSLISPTMQALHHWYVPQKIQDHYTELLLSWRAVRSQLEQMDKDGYLTQVAPFVERIDQFVFELQQSSENKLHLLALISAMGLLLILMVVLFTIQFTQRQIVTPLNQLMAGCKKIKQHQFSLIINNNSDNELGILARTFTQMAEDLNKFYADLEHNVNEKTHRLRHANESLQVLYNCSQQLSVSRLTHQHFQHMLETLIAIDGLTAAKLIIVEPNNTTTEIMVGNHQSTAWHQQSLLIDGEIMGQLWWQYQLPCPDIALIENIANIISRGIYYNRAQKQTEQLLLMEERATIARELHDSLAQSLSYLKIQLTLLKRQLKTPTINSPQWQTVQTIDEELSNAYTQLRELLSTFRLTIKEANFNEALNQLLAPLQQQTSAQFRVDNQLPSMALIAHNQVHLLQIIREAILNAIKHANASYISVSCHQHQQMINVEITDDGIGFDPSQSKLNHYGLNIMQERASCLKGQLTIHSHIGNGSQIKLQFALSEG</sequence>
<dbReference type="GO" id="GO:0005886">
    <property type="term" value="C:plasma membrane"/>
    <property type="evidence" value="ECO:0007669"/>
    <property type="project" value="UniProtKB-SubCell"/>
</dbReference>
<accession>A0A1Y6M513</accession>
<dbReference type="SMART" id="SM00304">
    <property type="entry name" value="HAMP"/>
    <property type="match status" value="1"/>
</dbReference>
<dbReference type="EC" id="2.7.13.3" evidence="14"/>
<feature type="transmembrane region" description="Helical" evidence="15">
    <location>
        <begin position="12"/>
        <end position="36"/>
    </location>
</feature>
<dbReference type="CDD" id="cd06225">
    <property type="entry name" value="HAMP"/>
    <property type="match status" value="1"/>
</dbReference>
<keyword evidence="3 14" id="KW-1003">Cell membrane</keyword>
<evidence type="ECO:0000256" key="6">
    <source>
        <dbReference type="ARBA" id="ARBA00022679"/>
    </source>
</evidence>
<dbReference type="GO" id="GO:0000155">
    <property type="term" value="F:phosphorelay sensor kinase activity"/>
    <property type="evidence" value="ECO:0007669"/>
    <property type="project" value="UniProtKB-UniRule"/>
</dbReference>
<dbReference type="PIRSF" id="PIRSF003167">
    <property type="entry name" value="STHK_NarX/NarQ"/>
    <property type="match status" value="1"/>
</dbReference>
<keyword evidence="6 14" id="KW-0808">Transferase</keyword>
<evidence type="ECO:0000256" key="2">
    <source>
        <dbReference type="ARBA" id="ARBA00004429"/>
    </source>
</evidence>
<evidence type="ECO:0000256" key="15">
    <source>
        <dbReference type="SAM" id="Phobius"/>
    </source>
</evidence>
<dbReference type="Gene3D" id="1.20.5.1930">
    <property type="match status" value="1"/>
</dbReference>
<keyword evidence="8 14" id="KW-0547">Nucleotide-binding</keyword>
<feature type="domain" description="HAMP" evidence="17">
    <location>
        <begin position="176"/>
        <end position="228"/>
    </location>
</feature>
<evidence type="ECO:0000256" key="7">
    <source>
        <dbReference type="ARBA" id="ARBA00022692"/>
    </source>
</evidence>
<dbReference type="Gene3D" id="1.10.287.130">
    <property type="match status" value="1"/>
</dbReference>
<comment type="catalytic activity">
    <reaction evidence="1 14">
        <text>ATP + protein L-histidine = ADP + protein N-phospho-L-histidine.</text>
        <dbReference type="EC" id="2.7.13.3"/>
    </reaction>
</comment>
<evidence type="ECO:0000313" key="19">
    <source>
        <dbReference type="Proteomes" id="UP000195719"/>
    </source>
</evidence>
<reference evidence="19" key="1">
    <citation type="submission" date="2017-06" db="EMBL/GenBank/DDBJ databases">
        <authorList>
            <person name="Rodrigo-Torres L."/>
            <person name="Arahal R.D."/>
            <person name="Lucena T."/>
        </authorList>
    </citation>
    <scope>NUCLEOTIDE SEQUENCE [LARGE SCALE GENOMIC DNA]</scope>
    <source>
        <strain evidence="19">CECT 9192</strain>
    </source>
</reference>
<dbReference type="Gene3D" id="1.20.120.960">
    <property type="entry name" value="Histidine kinase NarX, sensor domain"/>
    <property type="match status" value="1"/>
</dbReference>